<dbReference type="RefSeq" id="WP_167211391.1">
    <property type="nucleotide sequence ID" value="NZ_CP050063.1"/>
</dbReference>
<dbReference type="Proteomes" id="UP000501802">
    <property type="component" value="Chromosome"/>
</dbReference>
<evidence type="ECO:0000313" key="2">
    <source>
        <dbReference type="EMBL" id="QIP14736.1"/>
    </source>
</evidence>
<reference evidence="2 3" key="1">
    <citation type="submission" date="2020-03" db="EMBL/GenBank/DDBJ databases">
        <authorList>
            <person name="Kim M.K."/>
        </authorList>
    </citation>
    <scope>NUCLEOTIDE SEQUENCE [LARGE SCALE GENOMIC DNA]</scope>
    <source>
        <strain evidence="2 3">BT328</strain>
    </source>
</reference>
<keyword evidence="3" id="KW-1185">Reference proteome</keyword>
<protein>
    <submittedName>
        <fullName evidence="2">Uncharacterized protein</fullName>
    </submittedName>
</protein>
<dbReference type="AlphaFoldDB" id="A0A6G9AQX1"/>
<dbReference type="EMBL" id="CP050063">
    <property type="protein sequence ID" value="QIP14736.1"/>
    <property type="molecule type" value="Genomic_DNA"/>
</dbReference>
<dbReference type="KEGG" id="spib:G8759_20005"/>
<feature type="compositionally biased region" description="Polar residues" evidence="1">
    <location>
        <begin position="1"/>
        <end position="23"/>
    </location>
</feature>
<accession>A0A6G9AQX1</accession>
<organism evidence="2 3">
    <name type="scientific">Spirosoma aureum</name>
    <dbReference type="NCBI Taxonomy" id="2692134"/>
    <lineage>
        <taxon>Bacteria</taxon>
        <taxon>Pseudomonadati</taxon>
        <taxon>Bacteroidota</taxon>
        <taxon>Cytophagia</taxon>
        <taxon>Cytophagales</taxon>
        <taxon>Cytophagaceae</taxon>
        <taxon>Spirosoma</taxon>
    </lineage>
</organism>
<sequence length="185" mass="20411">MKNTPNVNGQTSSNGAKNNSPFTITPGEAVPVSKLIEQAKLQNPDAIKQPTTYPQPAKPEPEETTPAPQTASAIAPEPTLVVETPASRSRAEEIEFQVDKAQKLQLINTQLLSLKAKQAELKQFSYAVDKDEDYRYGRIVIYDDANREFICKNHGLAAIVVESLKTLFGEKIEEKENELLTVSKS</sequence>
<evidence type="ECO:0000313" key="3">
    <source>
        <dbReference type="Proteomes" id="UP000501802"/>
    </source>
</evidence>
<feature type="region of interest" description="Disordered" evidence="1">
    <location>
        <begin position="1"/>
        <end position="80"/>
    </location>
</feature>
<name>A0A6G9AQX1_9BACT</name>
<evidence type="ECO:0000256" key="1">
    <source>
        <dbReference type="SAM" id="MobiDB-lite"/>
    </source>
</evidence>
<gene>
    <name evidence="2" type="ORF">G8759_20005</name>
</gene>
<proteinExistence type="predicted"/>